<dbReference type="EMBL" id="JBFXLR010000039">
    <property type="protein sequence ID" value="KAL2844937.1"/>
    <property type="molecule type" value="Genomic_DNA"/>
</dbReference>
<dbReference type="SUPFAM" id="SSF144232">
    <property type="entry name" value="HIT/MYND zinc finger-like"/>
    <property type="match status" value="1"/>
</dbReference>
<organism evidence="5 6">
    <name type="scientific">Aspergillus pseudodeflectus</name>
    <dbReference type="NCBI Taxonomy" id="176178"/>
    <lineage>
        <taxon>Eukaryota</taxon>
        <taxon>Fungi</taxon>
        <taxon>Dikarya</taxon>
        <taxon>Ascomycota</taxon>
        <taxon>Pezizomycotina</taxon>
        <taxon>Eurotiomycetes</taxon>
        <taxon>Eurotiomycetidae</taxon>
        <taxon>Eurotiales</taxon>
        <taxon>Aspergillaceae</taxon>
        <taxon>Aspergillus</taxon>
        <taxon>Aspergillus subgen. Nidulantes</taxon>
    </lineage>
</organism>
<keyword evidence="6" id="KW-1185">Reference proteome</keyword>
<feature type="domain" description="MYND-type" evidence="4">
    <location>
        <begin position="18"/>
        <end position="48"/>
    </location>
</feature>
<keyword evidence="2" id="KW-0863">Zinc-finger</keyword>
<proteinExistence type="predicted"/>
<dbReference type="GeneID" id="98156178"/>
<dbReference type="InterPro" id="IPR002893">
    <property type="entry name" value="Znf_MYND"/>
</dbReference>
<sequence length="57" mass="6472">MPVAPPLTDECGYYGGRDARTLCEECNVMFYCSTEHKALGRDLHMTPCHYHQPPSQN</sequence>
<evidence type="ECO:0000256" key="2">
    <source>
        <dbReference type="ARBA" id="ARBA00022771"/>
    </source>
</evidence>
<comment type="caution">
    <text evidence="5">The sequence shown here is derived from an EMBL/GenBank/DDBJ whole genome shotgun (WGS) entry which is preliminary data.</text>
</comment>
<accession>A0ABR4JYS3</accession>
<evidence type="ECO:0000313" key="6">
    <source>
        <dbReference type="Proteomes" id="UP001610444"/>
    </source>
</evidence>
<dbReference type="Proteomes" id="UP001610444">
    <property type="component" value="Unassembled WGS sequence"/>
</dbReference>
<name>A0ABR4JYS3_9EURO</name>
<keyword evidence="1" id="KW-0479">Metal-binding</keyword>
<keyword evidence="3" id="KW-0862">Zinc</keyword>
<evidence type="ECO:0000313" key="5">
    <source>
        <dbReference type="EMBL" id="KAL2844937.1"/>
    </source>
</evidence>
<dbReference type="RefSeq" id="XP_070896403.1">
    <property type="nucleotide sequence ID" value="XM_071041014.1"/>
</dbReference>
<reference evidence="5 6" key="1">
    <citation type="submission" date="2024-07" db="EMBL/GenBank/DDBJ databases">
        <title>Section-level genome sequencing and comparative genomics of Aspergillus sections Usti and Cavernicolus.</title>
        <authorList>
            <consortium name="Lawrence Berkeley National Laboratory"/>
            <person name="Nybo J.L."/>
            <person name="Vesth T.C."/>
            <person name="Theobald S."/>
            <person name="Frisvad J.C."/>
            <person name="Larsen T.O."/>
            <person name="Kjaerboelling I."/>
            <person name="Rothschild-Mancinelli K."/>
            <person name="Lyhne E.K."/>
            <person name="Kogle M.E."/>
            <person name="Barry K."/>
            <person name="Clum A."/>
            <person name="Na H."/>
            <person name="Ledsgaard L."/>
            <person name="Lin J."/>
            <person name="Lipzen A."/>
            <person name="Kuo A."/>
            <person name="Riley R."/>
            <person name="Mondo S."/>
            <person name="LaButti K."/>
            <person name="Haridas S."/>
            <person name="Pangalinan J."/>
            <person name="Salamov A.A."/>
            <person name="Simmons B.A."/>
            <person name="Magnuson J.K."/>
            <person name="Chen J."/>
            <person name="Drula E."/>
            <person name="Henrissat B."/>
            <person name="Wiebenga A."/>
            <person name="Lubbers R.J."/>
            <person name="Gomes A.C."/>
            <person name="Macurrencykelacurrency M.R."/>
            <person name="Stajich J."/>
            <person name="Grigoriev I.V."/>
            <person name="Mortensen U.H."/>
            <person name="De vries R.P."/>
            <person name="Baker S.E."/>
            <person name="Andersen M.R."/>
        </authorList>
    </citation>
    <scope>NUCLEOTIDE SEQUENCE [LARGE SCALE GENOMIC DNA]</scope>
    <source>
        <strain evidence="5 6">CBS 756.74</strain>
    </source>
</reference>
<dbReference type="Gene3D" id="6.10.140.2220">
    <property type="match status" value="1"/>
</dbReference>
<evidence type="ECO:0000256" key="3">
    <source>
        <dbReference type="ARBA" id="ARBA00022833"/>
    </source>
</evidence>
<protein>
    <recommendedName>
        <fullName evidence="4">MYND-type domain-containing protein</fullName>
    </recommendedName>
</protein>
<gene>
    <name evidence="5" type="ORF">BJX68DRAFT_242600</name>
</gene>
<dbReference type="Pfam" id="PF01753">
    <property type="entry name" value="zf-MYND"/>
    <property type="match status" value="1"/>
</dbReference>
<evidence type="ECO:0000256" key="1">
    <source>
        <dbReference type="ARBA" id="ARBA00022723"/>
    </source>
</evidence>
<evidence type="ECO:0000259" key="4">
    <source>
        <dbReference type="Pfam" id="PF01753"/>
    </source>
</evidence>